<evidence type="ECO:0000256" key="1">
    <source>
        <dbReference type="SAM" id="Phobius"/>
    </source>
</evidence>
<keyword evidence="1" id="KW-0472">Membrane</keyword>
<keyword evidence="1" id="KW-0812">Transmembrane</keyword>
<proteinExistence type="predicted"/>
<sequence length="69" mass="7526">MNPATRFMSSVHVGEVLTRLSPSALRALCFSLTVTSYLLSCVGCSMVFCFLISVLMGCYLRSSVIAVER</sequence>
<evidence type="ECO:0000313" key="2">
    <source>
        <dbReference type="EMBL" id="JAA78934.1"/>
    </source>
</evidence>
<dbReference type="AlphaFoldDB" id="S4NPC6"/>
<name>S4NPC6_9NEOP</name>
<organism evidence="2">
    <name type="scientific">Pararge aegeria</name>
    <name type="common">speckled wood butterfly</name>
    <dbReference type="NCBI Taxonomy" id="116150"/>
    <lineage>
        <taxon>Eukaryota</taxon>
        <taxon>Metazoa</taxon>
        <taxon>Ecdysozoa</taxon>
        <taxon>Arthropoda</taxon>
        <taxon>Hexapoda</taxon>
        <taxon>Insecta</taxon>
        <taxon>Pterygota</taxon>
        <taxon>Neoptera</taxon>
        <taxon>Endopterygota</taxon>
        <taxon>Lepidoptera</taxon>
        <taxon>Glossata</taxon>
        <taxon>Ditrysia</taxon>
        <taxon>Papilionoidea</taxon>
        <taxon>Nymphalidae</taxon>
        <taxon>Satyrinae</taxon>
        <taxon>Satyrini</taxon>
        <taxon>Parargina</taxon>
        <taxon>Pararge</taxon>
    </lineage>
</organism>
<protein>
    <submittedName>
        <fullName evidence="2">Uncharacterized protein</fullName>
    </submittedName>
</protein>
<reference evidence="2" key="2">
    <citation type="submission" date="2013-05" db="EMBL/GenBank/DDBJ databases">
        <authorList>
            <person name="Carter J.-M."/>
            <person name="Baker S.C."/>
            <person name="Pink R."/>
            <person name="Carter D.R.F."/>
            <person name="Collins A."/>
            <person name="Tomlin J."/>
            <person name="Gibbs M."/>
            <person name="Breuker C.J."/>
        </authorList>
    </citation>
    <scope>NUCLEOTIDE SEQUENCE</scope>
    <source>
        <tissue evidence="2">Ovary</tissue>
    </source>
</reference>
<dbReference type="EMBL" id="GAIX01013626">
    <property type="protein sequence ID" value="JAA78934.1"/>
    <property type="molecule type" value="Transcribed_RNA"/>
</dbReference>
<reference evidence="2" key="1">
    <citation type="journal article" date="2013" name="BMC Genomics">
        <title>Unscrambling butterfly oogenesis.</title>
        <authorList>
            <person name="Carter J.M."/>
            <person name="Baker S.C."/>
            <person name="Pink R."/>
            <person name="Carter D.R."/>
            <person name="Collins A."/>
            <person name="Tomlin J."/>
            <person name="Gibbs M."/>
            <person name="Breuker C.J."/>
        </authorList>
    </citation>
    <scope>NUCLEOTIDE SEQUENCE</scope>
    <source>
        <tissue evidence="2">Ovary</tissue>
    </source>
</reference>
<accession>S4NPC6</accession>
<feature type="transmembrane region" description="Helical" evidence="1">
    <location>
        <begin position="37"/>
        <end position="60"/>
    </location>
</feature>
<keyword evidence="1" id="KW-1133">Transmembrane helix</keyword>